<evidence type="ECO:0000256" key="7">
    <source>
        <dbReference type="ARBA" id="ARBA00023224"/>
    </source>
</evidence>
<keyword evidence="4" id="KW-0297">G-protein coupled receptor</keyword>
<keyword evidence="2 8" id="KW-0812">Transmembrane</keyword>
<accession>A0A7J6A163</accession>
<feature type="domain" description="G-protein coupled receptors family 1 profile" evidence="9">
    <location>
        <begin position="53"/>
        <end position="297"/>
    </location>
</feature>
<feature type="transmembrane region" description="Helical" evidence="8">
    <location>
        <begin position="281"/>
        <end position="303"/>
    </location>
</feature>
<evidence type="ECO:0000256" key="2">
    <source>
        <dbReference type="ARBA" id="ARBA00022692"/>
    </source>
</evidence>
<dbReference type="PANTHER" id="PTHR24237:SF35">
    <property type="entry name" value="G-PROTEIN COUPLED RECEPTOR 141-RELATED"/>
    <property type="match status" value="1"/>
</dbReference>
<dbReference type="AlphaFoldDB" id="A0A7J6A163"/>
<evidence type="ECO:0000256" key="1">
    <source>
        <dbReference type="ARBA" id="ARBA00004141"/>
    </source>
</evidence>
<dbReference type="GO" id="GO:0008142">
    <property type="term" value="F:oxysterol binding"/>
    <property type="evidence" value="ECO:0007669"/>
    <property type="project" value="InterPro"/>
</dbReference>
<name>A0A7J6A163_AMEME</name>
<dbReference type="Gene3D" id="1.20.1070.10">
    <property type="entry name" value="Rhodopsin 7-helix transmembrane proteins"/>
    <property type="match status" value="1"/>
</dbReference>
<evidence type="ECO:0000256" key="4">
    <source>
        <dbReference type="ARBA" id="ARBA00023040"/>
    </source>
</evidence>
<dbReference type="EMBL" id="JAAGNN010000020">
    <property type="protein sequence ID" value="KAF4075669.1"/>
    <property type="molecule type" value="Genomic_DNA"/>
</dbReference>
<organism evidence="10 11">
    <name type="scientific">Ameiurus melas</name>
    <name type="common">Black bullhead</name>
    <name type="synonym">Silurus melas</name>
    <dbReference type="NCBI Taxonomy" id="219545"/>
    <lineage>
        <taxon>Eukaryota</taxon>
        <taxon>Metazoa</taxon>
        <taxon>Chordata</taxon>
        <taxon>Craniata</taxon>
        <taxon>Vertebrata</taxon>
        <taxon>Euteleostomi</taxon>
        <taxon>Actinopterygii</taxon>
        <taxon>Neopterygii</taxon>
        <taxon>Teleostei</taxon>
        <taxon>Ostariophysi</taxon>
        <taxon>Siluriformes</taxon>
        <taxon>Ictaluridae</taxon>
        <taxon>Ameiurus</taxon>
    </lineage>
</organism>
<feature type="transmembrane region" description="Helical" evidence="8">
    <location>
        <begin position="41"/>
        <end position="64"/>
    </location>
</feature>
<feature type="transmembrane region" description="Helical" evidence="8">
    <location>
        <begin position="248"/>
        <end position="269"/>
    </location>
</feature>
<evidence type="ECO:0000313" key="11">
    <source>
        <dbReference type="Proteomes" id="UP000593565"/>
    </source>
</evidence>
<proteinExistence type="predicted"/>
<comment type="subcellular location">
    <subcellularLocation>
        <location evidence="1">Membrane</location>
        <topology evidence="1">Multi-pass membrane protein</topology>
    </subcellularLocation>
</comment>
<dbReference type="PANTHER" id="PTHR24237">
    <property type="entry name" value="G-PROTEIN COUPLED RECEPTOR"/>
    <property type="match status" value="1"/>
</dbReference>
<evidence type="ECO:0000259" key="9">
    <source>
        <dbReference type="PROSITE" id="PS50262"/>
    </source>
</evidence>
<evidence type="ECO:0000256" key="6">
    <source>
        <dbReference type="ARBA" id="ARBA00023170"/>
    </source>
</evidence>
<feature type="transmembrane region" description="Helical" evidence="8">
    <location>
        <begin position="203"/>
        <end position="228"/>
    </location>
</feature>
<protein>
    <recommendedName>
        <fullName evidence="9">G-protein coupled receptors family 1 profile domain-containing protein</fullName>
    </recommendedName>
</protein>
<comment type="caution">
    <text evidence="10">The sequence shown here is derived from an EMBL/GenBank/DDBJ whole genome shotgun (WGS) entry which is preliminary data.</text>
</comment>
<dbReference type="InterPro" id="IPR017452">
    <property type="entry name" value="GPCR_Rhodpsn_7TM"/>
</dbReference>
<dbReference type="GO" id="GO:0004930">
    <property type="term" value="F:G protein-coupled receptor activity"/>
    <property type="evidence" value="ECO:0007669"/>
    <property type="project" value="UniProtKB-KW"/>
</dbReference>
<evidence type="ECO:0000256" key="8">
    <source>
        <dbReference type="SAM" id="Phobius"/>
    </source>
</evidence>
<evidence type="ECO:0000256" key="3">
    <source>
        <dbReference type="ARBA" id="ARBA00022989"/>
    </source>
</evidence>
<dbReference type="GO" id="GO:0016020">
    <property type="term" value="C:membrane"/>
    <property type="evidence" value="ECO:0007669"/>
    <property type="project" value="UniProtKB-SubCell"/>
</dbReference>
<feature type="transmembrane region" description="Helical" evidence="8">
    <location>
        <begin position="76"/>
        <end position="98"/>
    </location>
</feature>
<keyword evidence="3 8" id="KW-1133">Transmembrane helix</keyword>
<dbReference type="InterPro" id="IPR047160">
    <property type="entry name" value="GP183-like"/>
</dbReference>
<keyword evidence="11" id="KW-1185">Reference proteome</keyword>
<reference evidence="10 11" key="1">
    <citation type="submission" date="2020-02" db="EMBL/GenBank/DDBJ databases">
        <title>A chromosome-scale genome assembly of the black bullhead catfish (Ameiurus melas).</title>
        <authorList>
            <person name="Wen M."/>
            <person name="Zham M."/>
            <person name="Cabau C."/>
            <person name="Klopp C."/>
            <person name="Donnadieu C."/>
            <person name="Roques C."/>
            <person name="Bouchez O."/>
            <person name="Lampietro C."/>
            <person name="Jouanno E."/>
            <person name="Herpin A."/>
            <person name="Louis A."/>
            <person name="Berthelot C."/>
            <person name="Parey E."/>
            <person name="Roest-Crollius H."/>
            <person name="Braasch I."/>
            <person name="Postlethwait J."/>
            <person name="Robinson-Rechavi M."/>
            <person name="Echchiki A."/>
            <person name="Begum T."/>
            <person name="Montfort J."/>
            <person name="Schartl M."/>
            <person name="Bobe J."/>
            <person name="Guiguen Y."/>
        </authorList>
    </citation>
    <scope>NUCLEOTIDE SEQUENCE [LARGE SCALE GENOMIC DNA]</scope>
    <source>
        <strain evidence="10">M_S1</strain>
        <tissue evidence="10">Blood</tissue>
    </source>
</reference>
<evidence type="ECO:0000256" key="5">
    <source>
        <dbReference type="ARBA" id="ARBA00023136"/>
    </source>
</evidence>
<keyword evidence="5 8" id="KW-0472">Membrane</keyword>
<dbReference type="Proteomes" id="UP000593565">
    <property type="component" value="Unassembled WGS sequence"/>
</dbReference>
<dbReference type="SUPFAM" id="SSF81321">
    <property type="entry name" value="Family A G protein-coupled receptor-like"/>
    <property type="match status" value="1"/>
</dbReference>
<gene>
    <name evidence="10" type="ORF">AMELA_G00221330</name>
</gene>
<feature type="transmembrane region" description="Helical" evidence="8">
    <location>
        <begin position="118"/>
        <end position="139"/>
    </location>
</feature>
<feature type="transmembrane region" description="Helical" evidence="8">
    <location>
        <begin position="151"/>
        <end position="175"/>
    </location>
</feature>
<dbReference type="Pfam" id="PF00001">
    <property type="entry name" value="7tm_1"/>
    <property type="match status" value="1"/>
</dbReference>
<evidence type="ECO:0000313" key="10">
    <source>
        <dbReference type="EMBL" id="KAF4075669.1"/>
    </source>
</evidence>
<dbReference type="OrthoDB" id="9947118at2759"/>
<sequence length="308" mass="35434">MKMGGLRHQHYALLPLALSIQSSFCSNGTRNDTMTRGHKIALINIYALVLVVGSIGVILMIGVLKSNLRSWTTVAFFNLVLVHCFFLVTIPFRIYYYVTDFWNLNAFFCKVVSSMIHIHMHVVFVIYVIILTIHFFHYFKKIEHMEFYRSIHAMVFSVSIWSVVIIAGPVILYHYGKHANDSEHKCFHFGEELKEGTVLGCNIFLSVCTVILSCVMSCMLALILYLMIKKHGASSWAQQEFWAQMKNVSLVLIILFCLAPYHLYRLYYLTNYSALQNENEVFLAITSLTCFDMMLVFAGKGICHRCWG</sequence>
<dbReference type="InterPro" id="IPR000276">
    <property type="entry name" value="GPCR_Rhodpsn"/>
</dbReference>
<dbReference type="PROSITE" id="PS50262">
    <property type="entry name" value="G_PROTEIN_RECEP_F1_2"/>
    <property type="match status" value="1"/>
</dbReference>
<keyword evidence="6" id="KW-0675">Receptor</keyword>
<keyword evidence="7" id="KW-0807">Transducer</keyword>